<dbReference type="InterPro" id="IPR036390">
    <property type="entry name" value="WH_DNA-bd_sf"/>
</dbReference>
<evidence type="ECO:0000256" key="7">
    <source>
        <dbReference type="RuleBase" id="RU004020"/>
    </source>
</evidence>
<dbReference type="PRINTS" id="PR00056">
    <property type="entry name" value="HSFDOMAIN"/>
</dbReference>
<name>A0ABP1BVJ4_9BRYO</name>
<sequence length="647" mass="71818">MDGLQSNAPPPFLTKTYDMVDDAATETIVSWSKGNNSFVIWNPPEFSQDLLPKYFKHNNFSSFVRQLNTYGFRKVDPDRWEFANEGFLRGQRELLRGIHRRKPAAHSQQQQQAAADGALGPCVEVGRLGLKKEIEMLKRDKSLLMLELVRLRQEQQNTEHELQVMGERLQATEQRQQQIMAFLAKAVQTPGFLAHLVEQNENNKCMAASARKKRRLPKEEDEGEVEDSVGRSTPTDNQIITLQNNREVVGHIMQLLNPSDDLSLTIDNSYLDSLLQDYTSAPAGSEGNSLNRHSGVTLTDLSTGLAENLQSDPALTDLRNNEGIVQLPQSPTSGENLEQGNGSSQSGNRDSRESNIESIDLNGRGPGVSTEVEEVSSSINSSAVVPGANDVFWEQYLTEEPENPAANQDSVTHHPRETKNRAWDSSTPSSYDSPQRSRFYESSAPPPVLEEGPKLYVGNLPWTCDSQQLAEIFQDFGNVELVEVIYDRETSRSRGFGFVTMGSQEEATAAKEKLDGYMLGGRALTVSFPQANRGGGRPPSERPLRDRPFGGGGGGYDSENKLFVGNLSWSVDDESLQAKFSDYGKVLDARVIYDRETGRSRGFGFVTYSNADEVNDAIQNLDGADYDGRQIRVNLAGDKPPPRAREF</sequence>
<keyword evidence="5" id="KW-0539">Nucleus</keyword>
<evidence type="ECO:0000256" key="2">
    <source>
        <dbReference type="ARBA" id="ARBA00022884"/>
    </source>
</evidence>
<dbReference type="InterPro" id="IPR036388">
    <property type="entry name" value="WH-like_DNA-bd_sf"/>
</dbReference>
<dbReference type="SUPFAM" id="SSF54928">
    <property type="entry name" value="RNA-binding domain, RBD"/>
    <property type="match status" value="2"/>
</dbReference>
<evidence type="ECO:0000256" key="5">
    <source>
        <dbReference type="ARBA" id="ARBA00023242"/>
    </source>
</evidence>
<evidence type="ECO:0000256" key="6">
    <source>
        <dbReference type="PROSITE-ProRule" id="PRU00176"/>
    </source>
</evidence>
<dbReference type="EMBL" id="OZ023708">
    <property type="protein sequence ID" value="CAK9879902.1"/>
    <property type="molecule type" value="Genomic_DNA"/>
</dbReference>
<dbReference type="PROSITE" id="PS00434">
    <property type="entry name" value="HSF_DOMAIN"/>
    <property type="match status" value="1"/>
</dbReference>
<dbReference type="Pfam" id="PF00447">
    <property type="entry name" value="HSF_DNA-bind"/>
    <property type="match status" value="1"/>
</dbReference>
<evidence type="ECO:0000256" key="8">
    <source>
        <dbReference type="SAM" id="Coils"/>
    </source>
</evidence>
<reference evidence="11" key="1">
    <citation type="submission" date="2024-03" db="EMBL/GenBank/DDBJ databases">
        <authorList>
            <consortium name="ELIXIR-Norway"/>
            <consortium name="Elixir Norway"/>
        </authorList>
    </citation>
    <scope>NUCLEOTIDE SEQUENCE</scope>
</reference>
<organism evidence="11 12">
    <name type="scientific">Sphagnum jensenii</name>
    <dbReference type="NCBI Taxonomy" id="128206"/>
    <lineage>
        <taxon>Eukaryota</taxon>
        <taxon>Viridiplantae</taxon>
        <taxon>Streptophyta</taxon>
        <taxon>Embryophyta</taxon>
        <taxon>Bryophyta</taxon>
        <taxon>Sphagnophytina</taxon>
        <taxon>Sphagnopsida</taxon>
        <taxon>Sphagnales</taxon>
        <taxon>Sphagnaceae</taxon>
        <taxon>Sphagnum</taxon>
    </lineage>
</organism>
<feature type="domain" description="RRM" evidence="10">
    <location>
        <begin position="453"/>
        <end position="531"/>
    </location>
</feature>
<dbReference type="PANTHER" id="PTHR10015:SF427">
    <property type="entry name" value="HEAT SHOCK FACTOR PROTEIN"/>
    <property type="match status" value="1"/>
</dbReference>
<protein>
    <recommendedName>
        <fullName evidence="10">RRM domain-containing protein</fullName>
    </recommendedName>
</protein>
<feature type="coiled-coil region" evidence="8">
    <location>
        <begin position="134"/>
        <end position="175"/>
    </location>
</feature>
<accession>A0ABP1BVJ4</accession>
<dbReference type="InterPro" id="IPR000504">
    <property type="entry name" value="RRM_dom"/>
</dbReference>
<keyword evidence="8" id="KW-0175">Coiled coil</keyword>
<comment type="subcellular location">
    <subcellularLocation>
        <location evidence="1">Nucleus</location>
    </subcellularLocation>
</comment>
<feature type="compositionally biased region" description="Basic and acidic residues" evidence="9">
    <location>
        <begin position="539"/>
        <end position="548"/>
    </location>
</feature>
<dbReference type="SMART" id="SM00360">
    <property type="entry name" value="RRM"/>
    <property type="match status" value="2"/>
</dbReference>
<feature type="region of interest" description="Disordered" evidence="9">
    <location>
        <begin position="401"/>
        <end position="448"/>
    </location>
</feature>
<proteinExistence type="inferred from homology"/>
<keyword evidence="2 6" id="KW-0694">RNA-binding</keyword>
<dbReference type="InterPro" id="IPR003954">
    <property type="entry name" value="RRM_euk-type"/>
</dbReference>
<evidence type="ECO:0000256" key="9">
    <source>
        <dbReference type="SAM" id="MobiDB-lite"/>
    </source>
</evidence>
<gene>
    <name evidence="11" type="ORF">CSSPJE1EN2_LOCUS21391</name>
</gene>
<evidence type="ECO:0000313" key="12">
    <source>
        <dbReference type="Proteomes" id="UP001497522"/>
    </source>
</evidence>
<dbReference type="InterPro" id="IPR035979">
    <property type="entry name" value="RBD_domain_sf"/>
</dbReference>
<dbReference type="InterPro" id="IPR048289">
    <property type="entry name" value="RRM2_NsCP33-like"/>
</dbReference>
<evidence type="ECO:0000259" key="10">
    <source>
        <dbReference type="PROSITE" id="PS50102"/>
    </source>
</evidence>
<dbReference type="CDD" id="cd21608">
    <property type="entry name" value="RRM2_NsCP33_like"/>
    <property type="match status" value="1"/>
</dbReference>
<keyword evidence="4" id="KW-0238">DNA-binding</keyword>
<dbReference type="InterPro" id="IPR000232">
    <property type="entry name" value="HSF_DNA-bd"/>
</dbReference>
<dbReference type="CDD" id="cd21609">
    <property type="entry name" value="RRM1_PSRP2_like"/>
    <property type="match status" value="1"/>
</dbReference>
<feature type="domain" description="RRM" evidence="10">
    <location>
        <begin position="560"/>
        <end position="638"/>
    </location>
</feature>
<feature type="compositionally biased region" description="Polar residues" evidence="9">
    <location>
        <begin position="327"/>
        <end position="348"/>
    </location>
</feature>
<dbReference type="Proteomes" id="UP001497522">
    <property type="component" value="Chromosome 7"/>
</dbReference>
<evidence type="ECO:0000256" key="4">
    <source>
        <dbReference type="ARBA" id="ARBA00023125"/>
    </source>
</evidence>
<dbReference type="InterPro" id="IPR012677">
    <property type="entry name" value="Nucleotide-bd_a/b_plait_sf"/>
</dbReference>
<feature type="compositionally biased region" description="Basic and acidic residues" evidence="9">
    <location>
        <begin position="411"/>
        <end position="422"/>
    </location>
</feature>
<dbReference type="SUPFAM" id="SSF46785">
    <property type="entry name" value="Winged helix' DNA-binding domain"/>
    <property type="match status" value="1"/>
</dbReference>
<dbReference type="Gene3D" id="3.30.70.330">
    <property type="match status" value="2"/>
</dbReference>
<feature type="region of interest" description="Disordered" evidence="9">
    <location>
        <begin position="528"/>
        <end position="551"/>
    </location>
</feature>
<feature type="region of interest" description="Disordered" evidence="9">
    <location>
        <begin position="208"/>
        <end position="235"/>
    </location>
</feature>
<evidence type="ECO:0000256" key="3">
    <source>
        <dbReference type="ARBA" id="ARBA00023016"/>
    </source>
</evidence>
<dbReference type="PROSITE" id="PS50102">
    <property type="entry name" value="RRM"/>
    <property type="match status" value="2"/>
</dbReference>
<comment type="similarity">
    <text evidence="7">Belongs to the HSF family.</text>
</comment>
<feature type="compositionally biased region" description="Polar residues" evidence="9">
    <location>
        <begin position="423"/>
        <end position="436"/>
    </location>
</feature>
<dbReference type="SMART" id="SM00361">
    <property type="entry name" value="RRM_1"/>
    <property type="match status" value="2"/>
</dbReference>
<evidence type="ECO:0000313" key="11">
    <source>
        <dbReference type="EMBL" id="CAK9879902.1"/>
    </source>
</evidence>
<dbReference type="Pfam" id="PF00076">
    <property type="entry name" value="RRM_1"/>
    <property type="match status" value="2"/>
</dbReference>
<feature type="region of interest" description="Disordered" evidence="9">
    <location>
        <begin position="325"/>
        <end position="381"/>
    </location>
</feature>
<keyword evidence="12" id="KW-1185">Reference proteome</keyword>
<dbReference type="SMART" id="SM00415">
    <property type="entry name" value="HSF"/>
    <property type="match status" value="1"/>
</dbReference>
<dbReference type="Gene3D" id="1.10.10.10">
    <property type="entry name" value="Winged helix-like DNA-binding domain superfamily/Winged helix DNA-binding domain"/>
    <property type="match status" value="1"/>
</dbReference>
<evidence type="ECO:0000256" key="1">
    <source>
        <dbReference type="ARBA" id="ARBA00004123"/>
    </source>
</evidence>
<keyword evidence="3" id="KW-0346">Stress response</keyword>
<dbReference type="PANTHER" id="PTHR10015">
    <property type="entry name" value="HEAT SHOCK TRANSCRIPTION FACTOR"/>
    <property type="match status" value="1"/>
</dbReference>